<keyword evidence="6" id="KW-1185">Reference proteome</keyword>
<dbReference type="SUPFAM" id="SSF54236">
    <property type="entry name" value="Ubiquitin-like"/>
    <property type="match status" value="1"/>
</dbReference>
<evidence type="ECO:0000259" key="4">
    <source>
        <dbReference type="PROSITE" id="PS50053"/>
    </source>
</evidence>
<dbReference type="InterPro" id="IPR011009">
    <property type="entry name" value="Kinase-like_dom_sf"/>
</dbReference>
<dbReference type="PROSITE" id="PS50053">
    <property type="entry name" value="UBIQUITIN_2"/>
    <property type="match status" value="1"/>
</dbReference>
<comment type="subcellular location">
    <subcellularLocation>
        <location evidence="1">Cell membrane</location>
    </subcellularLocation>
</comment>
<dbReference type="SUPFAM" id="SSF56112">
    <property type="entry name" value="Protein kinase-like (PK-like)"/>
    <property type="match status" value="1"/>
</dbReference>
<dbReference type="Proteomes" id="UP001177003">
    <property type="component" value="Chromosome 9"/>
</dbReference>
<evidence type="ECO:0000313" key="6">
    <source>
        <dbReference type="Proteomes" id="UP001177003"/>
    </source>
</evidence>
<dbReference type="Pfam" id="PF00240">
    <property type="entry name" value="ubiquitin"/>
    <property type="match status" value="1"/>
</dbReference>
<feature type="domain" description="Ubiquitin-like" evidence="4">
    <location>
        <begin position="347"/>
        <end position="379"/>
    </location>
</feature>
<reference evidence="5" key="1">
    <citation type="submission" date="2023-04" db="EMBL/GenBank/DDBJ databases">
        <authorList>
            <person name="Vijverberg K."/>
            <person name="Xiong W."/>
            <person name="Schranz E."/>
        </authorList>
    </citation>
    <scope>NUCLEOTIDE SEQUENCE</scope>
</reference>
<dbReference type="GO" id="GO:0004672">
    <property type="term" value="F:protein kinase activity"/>
    <property type="evidence" value="ECO:0007669"/>
    <property type="project" value="InterPro"/>
</dbReference>
<dbReference type="PANTHER" id="PTHR45621">
    <property type="entry name" value="OS01G0588500 PROTEIN-RELATED"/>
    <property type="match status" value="1"/>
</dbReference>
<dbReference type="GO" id="GO:0005886">
    <property type="term" value="C:plasma membrane"/>
    <property type="evidence" value="ECO:0007669"/>
    <property type="project" value="UniProtKB-SubCell"/>
</dbReference>
<accession>A0AA36A3K9</accession>
<evidence type="ECO:0000256" key="3">
    <source>
        <dbReference type="SAM" id="MobiDB-lite"/>
    </source>
</evidence>
<evidence type="ECO:0000256" key="1">
    <source>
        <dbReference type="ARBA" id="ARBA00004236"/>
    </source>
</evidence>
<gene>
    <name evidence="5" type="ORF">LSALG_LOCUS42302</name>
</gene>
<dbReference type="Pfam" id="PF07714">
    <property type="entry name" value="PK_Tyr_Ser-Thr"/>
    <property type="match status" value="1"/>
</dbReference>
<protein>
    <recommendedName>
        <fullName evidence="4">Ubiquitin-like domain-containing protein</fullName>
    </recommendedName>
</protein>
<sequence>MVSSRFPKGNRFDPIVSPEETDLNPLEGRSGPIYVIESASYVFDPEILGFFEATSTQQLVSGEGIAGKALGTNQQLLNRYRFDSKLQSIEGLFGKVHSSVLFPILSHSYIPLALTDSSPFLETNVGHLNSNPLRIPALIHSQKSKNLVVYPTVYQVRILGDRIVPHLWFVAYTTASPPCSTLICPSLSVLYHLLHMVMFMNVPFLFDLRAVSFGTVYKGYIDENVRVGLKSLPLAVKTGVNFLVQLRHPNLVKLIGYCCEDDHILLVYEFMFRGSLEITSFEVHEMLSQMNPTLVSYCEKIAEKGGPLTLPEEIGGSIHVAQIETTTMTSASARLRNVHTCTCSCTKEHIASVTAVLSEQQRLIYRGKVLKDDQLLSTYLLHGKVVHKVGVVSIGVGGLKLTEYLKEQLRLRDLHVSSLYTVRSLKEAVADCTKRCYVAKMRTDHTWFKTVVLAGGTACLPVLPDIQVDDENIVPRPSVSYDDVP</sequence>
<dbReference type="InterPro" id="IPR055081">
    <property type="entry name" value="NLP1-9_GAF"/>
</dbReference>
<dbReference type="InterPro" id="IPR001245">
    <property type="entry name" value="Ser-Thr/Tyr_kinase_cat_dom"/>
</dbReference>
<dbReference type="InterPro" id="IPR029071">
    <property type="entry name" value="Ubiquitin-like_domsf"/>
</dbReference>
<proteinExistence type="predicted"/>
<evidence type="ECO:0000256" key="2">
    <source>
        <dbReference type="ARBA" id="ARBA00022475"/>
    </source>
</evidence>
<dbReference type="Pfam" id="PF22922">
    <property type="entry name" value="GAF_NLP"/>
    <property type="match status" value="1"/>
</dbReference>
<keyword evidence="2" id="KW-0472">Membrane</keyword>
<name>A0AA36A3K9_LACSI</name>
<dbReference type="AlphaFoldDB" id="A0AA36A3K9"/>
<dbReference type="InterPro" id="IPR000626">
    <property type="entry name" value="Ubiquitin-like_dom"/>
</dbReference>
<dbReference type="EMBL" id="OX465085">
    <property type="protein sequence ID" value="CAI9303890.1"/>
    <property type="molecule type" value="Genomic_DNA"/>
</dbReference>
<feature type="region of interest" description="Disordered" evidence="3">
    <location>
        <begin position="1"/>
        <end position="24"/>
    </location>
</feature>
<dbReference type="Gene3D" id="3.10.20.90">
    <property type="entry name" value="Phosphatidylinositol 3-kinase Catalytic Subunit, Chain A, domain 1"/>
    <property type="match status" value="1"/>
</dbReference>
<dbReference type="InterPro" id="IPR050823">
    <property type="entry name" value="Plant_Ser_Thr_Prot_Kinase"/>
</dbReference>
<organism evidence="5 6">
    <name type="scientific">Lactuca saligna</name>
    <name type="common">Willowleaf lettuce</name>
    <dbReference type="NCBI Taxonomy" id="75948"/>
    <lineage>
        <taxon>Eukaryota</taxon>
        <taxon>Viridiplantae</taxon>
        <taxon>Streptophyta</taxon>
        <taxon>Embryophyta</taxon>
        <taxon>Tracheophyta</taxon>
        <taxon>Spermatophyta</taxon>
        <taxon>Magnoliopsida</taxon>
        <taxon>eudicotyledons</taxon>
        <taxon>Gunneridae</taxon>
        <taxon>Pentapetalae</taxon>
        <taxon>asterids</taxon>
        <taxon>campanulids</taxon>
        <taxon>Asterales</taxon>
        <taxon>Asteraceae</taxon>
        <taxon>Cichorioideae</taxon>
        <taxon>Cichorieae</taxon>
        <taxon>Lactucinae</taxon>
        <taxon>Lactuca</taxon>
    </lineage>
</organism>
<keyword evidence="2" id="KW-1003">Cell membrane</keyword>
<evidence type="ECO:0000313" key="5">
    <source>
        <dbReference type="EMBL" id="CAI9303890.1"/>
    </source>
</evidence>
<dbReference type="Gene3D" id="3.30.200.20">
    <property type="entry name" value="Phosphorylase Kinase, domain 1"/>
    <property type="match status" value="1"/>
</dbReference>